<dbReference type="Gene3D" id="3.10.50.40">
    <property type="match status" value="2"/>
</dbReference>
<dbReference type="PANTHER" id="PTHR47245">
    <property type="entry name" value="PEPTIDYLPROLYL ISOMERASE"/>
    <property type="match status" value="1"/>
</dbReference>
<reference evidence="2" key="1">
    <citation type="journal article" date="2014" name="Front. Microbiol.">
        <title>High frequency of phylogenetically diverse reductive dehalogenase-homologous genes in deep subseafloor sedimentary metagenomes.</title>
        <authorList>
            <person name="Kawai M."/>
            <person name="Futagami T."/>
            <person name="Toyoda A."/>
            <person name="Takaki Y."/>
            <person name="Nishi S."/>
            <person name="Hori S."/>
            <person name="Arai W."/>
            <person name="Tsubouchi T."/>
            <person name="Morono Y."/>
            <person name="Uchiyama I."/>
            <person name="Ito T."/>
            <person name="Fujiyama A."/>
            <person name="Inagaki F."/>
            <person name="Takami H."/>
        </authorList>
    </citation>
    <scope>NUCLEOTIDE SEQUENCE</scope>
    <source>
        <strain evidence="2">Expedition CK06-06</strain>
    </source>
</reference>
<evidence type="ECO:0000259" key="1">
    <source>
        <dbReference type="PROSITE" id="PS50198"/>
    </source>
</evidence>
<feature type="non-terminal residue" evidence="2">
    <location>
        <position position="1"/>
    </location>
</feature>
<name>X1GPP3_9ZZZZ</name>
<dbReference type="PROSITE" id="PS50198">
    <property type="entry name" value="PPIC_PPIASE_2"/>
    <property type="match status" value="2"/>
</dbReference>
<accession>X1GPP3</accession>
<dbReference type="InterPro" id="IPR046357">
    <property type="entry name" value="PPIase_dom_sf"/>
</dbReference>
<dbReference type="GO" id="GO:0003755">
    <property type="term" value="F:peptidyl-prolyl cis-trans isomerase activity"/>
    <property type="evidence" value="ECO:0007669"/>
    <property type="project" value="InterPro"/>
</dbReference>
<gene>
    <name evidence="2" type="ORF">S03H2_11690</name>
</gene>
<feature type="domain" description="PpiC" evidence="1">
    <location>
        <begin position="224"/>
        <end position="325"/>
    </location>
</feature>
<dbReference type="Pfam" id="PF13616">
    <property type="entry name" value="Rotamase_3"/>
    <property type="match status" value="1"/>
</dbReference>
<dbReference type="PANTHER" id="PTHR47245:SF2">
    <property type="entry name" value="PEPTIDYL-PROLYL CIS-TRANS ISOMERASE HP_0175-RELATED"/>
    <property type="match status" value="1"/>
</dbReference>
<dbReference type="AlphaFoldDB" id="X1GPP3"/>
<organism evidence="2">
    <name type="scientific">marine sediment metagenome</name>
    <dbReference type="NCBI Taxonomy" id="412755"/>
    <lineage>
        <taxon>unclassified sequences</taxon>
        <taxon>metagenomes</taxon>
        <taxon>ecological metagenomes</taxon>
    </lineage>
</organism>
<dbReference type="InterPro" id="IPR050245">
    <property type="entry name" value="PrsA_foldase"/>
</dbReference>
<sequence>VSGWYISQYKPLHQTVIRVNDTNFNMNYYVKMLKYYGEGMPTEYMQFMADEVVKVIEQNELVRQKAMELGISISDDAVDKERKSRDPPLSRDYRDPIRTEMLVSKLHDEYFDQKVPVYAEQRHIMAMLLESEIQASEIRAELEQGGSFSELASELSLENFSRLSEGDLGWQPKGILPILLGTTILEDYVFGCEVGVLSQAVYDEARTKNVGYWLIKVLEREEEPKQANVQVILLGSEEEAQDIRDKLEASADFDKDFADFAKELSHHDASKANGGDLGWFTPDMASSAIDEFVFNYEVELGTLSEPIRDESAITKGGYWLVKVLDKADNRQIEDADRDLLKAELLNEWIEALWDDPENIVESYLDNEQKKWALDRV</sequence>
<dbReference type="EMBL" id="BARU01005956">
    <property type="protein sequence ID" value="GAH43574.1"/>
    <property type="molecule type" value="Genomic_DNA"/>
</dbReference>
<dbReference type="InterPro" id="IPR000297">
    <property type="entry name" value="PPIase_PpiC"/>
</dbReference>
<evidence type="ECO:0000313" key="2">
    <source>
        <dbReference type="EMBL" id="GAH43574.1"/>
    </source>
</evidence>
<dbReference type="SUPFAM" id="SSF54534">
    <property type="entry name" value="FKBP-like"/>
    <property type="match status" value="2"/>
</dbReference>
<proteinExistence type="predicted"/>
<protein>
    <recommendedName>
        <fullName evidence="1">PpiC domain-containing protein</fullName>
    </recommendedName>
</protein>
<comment type="caution">
    <text evidence="2">The sequence shown here is derived from an EMBL/GenBank/DDBJ whole genome shotgun (WGS) entry which is preliminary data.</text>
</comment>
<feature type="domain" description="PpiC" evidence="1">
    <location>
        <begin position="116"/>
        <end position="219"/>
    </location>
</feature>